<dbReference type="GO" id="GO:0005634">
    <property type="term" value="C:nucleus"/>
    <property type="evidence" value="ECO:0007669"/>
    <property type="project" value="UniProtKB-SubCell"/>
</dbReference>
<dbReference type="GO" id="GO:0005737">
    <property type="term" value="C:cytoplasm"/>
    <property type="evidence" value="ECO:0007669"/>
    <property type="project" value="UniProtKB-SubCell"/>
</dbReference>
<dbReference type="EMBL" id="KB467942">
    <property type="protein sequence ID" value="PCH37961.1"/>
    <property type="molecule type" value="Genomic_DNA"/>
</dbReference>
<dbReference type="AlphaFoldDB" id="A0A2H3J7P3"/>
<keyword evidence="11" id="KW-1185">Reference proteome</keyword>
<dbReference type="OrthoDB" id="41588at2759"/>
<sequence>MADSDIDRGKRPANLPAPPSSASSSSSAPSCAVLHKDYLSLLTLVYASTTKSSLTLRPQEPAYSAALGPLRDLATNITALTTCATLFDVYGFTLASDARLSAREVCEAVRALATNFLDKNGEDYLVRAGTVHDLVDQAKRDLSVDNRTAVRKRWISDRGMLEDTYEEVISMAEGGNDDEIEDGEDDFGDDEWDELGLGSSKKLSEAEVDRIKKVQPLLRFSTLLHKRVQLDILSDASTATPSLEALDALPSCSHGLLVASEEVVAALYAPQNPANVASAITSLSTAVKTLRLTLEDGALLPRRNGDVDELTTGMATLSVGGNGVNGQKNRDARGWFETCFAQIEKLSQSTAVAVVAESSDTT</sequence>
<feature type="compositionally biased region" description="Basic and acidic residues" evidence="7">
    <location>
        <begin position="1"/>
        <end position="10"/>
    </location>
</feature>
<dbReference type="Pfam" id="PF13324">
    <property type="entry name" value="GCIP_N"/>
    <property type="match status" value="1"/>
</dbReference>
<keyword evidence="4" id="KW-0963">Cytoplasm</keyword>
<keyword evidence="6" id="KW-0131">Cell cycle</keyword>
<dbReference type="InterPro" id="IPR049318">
    <property type="entry name" value="GCIP_C"/>
</dbReference>
<accession>A0A2H3J7P3</accession>
<evidence type="ECO:0000313" key="10">
    <source>
        <dbReference type="EMBL" id="PCH37961.1"/>
    </source>
</evidence>
<dbReference type="Pfam" id="PF20936">
    <property type="entry name" value="GCIP_C"/>
    <property type="match status" value="1"/>
</dbReference>
<name>A0A2H3J7P3_WOLCO</name>
<reference evidence="10 11" key="1">
    <citation type="journal article" date="2012" name="Science">
        <title>The Paleozoic origin of enzymatic lignin decomposition reconstructed from 31 fungal genomes.</title>
        <authorList>
            <person name="Floudas D."/>
            <person name="Binder M."/>
            <person name="Riley R."/>
            <person name="Barry K."/>
            <person name="Blanchette R.A."/>
            <person name="Henrissat B."/>
            <person name="Martinez A.T."/>
            <person name="Otillar R."/>
            <person name="Spatafora J.W."/>
            <person name="Yadav J.S."/>
            <person name="Aerts A."/>
            <person name="Benoit I."/>
            <person name="Boyd A."/>
            <person name="Carlson A."/>
            <person name="Copeland A."/>
            <person name="Coutinho P.M."/>
            <person name="de Vries R.P."/>
            <person name="Ferreira P."/>
            <person name="Findley K."/>
            <person name="Foster B."/>
            <person name="Gaskell J."/>
            <person name="Glotzer D."/>
            <person name="Gorecki P."/>
            <person name="Heitman J."/>
            <person name="Hesse C."/>
            <person name="Hori C."/>
            <person name="Igarashi K."/>
            <person name="Jurgens J.A."/>
            <person name="Kallen N."/>
            <person name="Kersten P."/>
            <person name="Kohler A."/>
            <person name="Kuees U."/>
            <person name="Kumar T.K.A."/>
            <person name="Kuo A."/>
            <person name="LaButti K."/>
            <person name="Larrondo L.F."/>
            <person name="Lindquist E."/>
            <person name="Ling A."/>
            <person name="Lombard V."/>
            <person name="Lucas S."/>
            <person name="Lundell T."/>
            <person name="Martin R."/>
            <person name="McLaughlin D.J."/>
            <person name="Morgenstern I."/>
            <person name="Morin E."/>
            <person name="Murat C."/>
            <person name="Nagy L.G."/>
            <person name="Nolan M."/>
            <person name="Ohm R.A."/>
            <person name="Patyshakuliyeva A."/>
            <person name="Rokas A."/>
            <person name="Ruiz-Duenas F.J."/>
            <person name="Sabat G."/>
            <person name="Salamov A."/>
            <person name="Samejima M."/>
            <person name="Schmutz J."/>
            <person name="Slot J.C."/>
            <person name="St John F."/>
            <person name="Stenlid J."/>
            <person name="Sun H."/>
            <person name="Sun S."/>
            <person name="Syed K."/>
            <person name="Tsang A."/>
            <person name="Wiebenga A."/>
            <person name="Young D."/>
            <person name="Pisabarro A."/>
            <person name="Eastwood D.C."/>
            <person name="Martin F."/>
            <person name="Cullen D."/>
            <person name="Grigoriev I.V."/>
            <person name="Hibbett D.S."/>
        </authorList>
    </citation>
    <scope>NUCLEOTIDE SEQUENCE [LARGE SCALE GENOMIC DNA]</scope>
    <source>
        <strain evidence="10 11">MD-104</strain>
    </source>
</reference>
<evidence type="ECO:0000256" key="6">
    <source>
        <dbReference type="ARBA" id="ARBA00023306"/>
    </source>
</evidence>
<dbReference type="Gene3D" id="1.20.1410.10">
    <property type="entry name" value="I/LWEQ domain"/>
    <property type="match status" value="1"/>
</dbReference>
<organism evidence="10 11">
    <name type="scientific">Wolfiporia cocos (strain MD-104)</name>
    <name type="common">Brown rot fungus</name>
    <dbReference type="NCBI Taxonomy" id="742152"/>
    <lineage>
        <taxon>Eukaryota</taxon>
        <taxon>Fungi</taxon>
        <taxon>Dikarya</taxon>
        <taxon>Basidiomycota</taxon>
        <taxon>Agaricomycotina</taxon>
        <taxon>Agaricomycetes</taxon>
        <taxon>Polyporales</taxon>
        <taxon>Phaeolaceae</taxon>
        <taxon>Wolfiporia</taxon>
    </lineage>
</organism>
<evidence type="ECO:0000259" key="8">
    <source>
        <dbReference type="Pfam" id="PF13324"/>
    </source>
</evidence>
<evidence type="ECO:0000256" key="4">
    <source>
        <dbReference type="ARBA" id="ARBA00022490"/>
    </source>
</evidence>
<feature type="domain" description="Cyclin-D1-binding protein 1-like N-terminal" evidence="8">
    <location>
        <begin position="40"/>
        <end position="172"/>
    </location>
</feature>
<evidence type="ECO:0000256" key="3">
    <source>
        <dbReference type="ARBA" id="ARBA00008940"/>
    </source>
</evidence>
<evidence type="ECO:0000256" key="1">
    <source>
        <dbReference type="ARBA" id="ARBA00004123"/>
    </source>
</evidence>
<keyword evidence="5" id="KW-0539">Nucleus</keyword>
<gene>
    <name evidence="10" type="ORF">WOLCODRAFT_87743</name>
</gene>
<evidence type="ECO:0000256" key="2">
    <source>
        <dbReference type="ARBA" id="ARBA00004496"/>
    </source>
</evidence>
<dbReference type="Proteomes" id="UP000218811">
    <property type="component" value="Unassembled WGS sequence"/>
</dbReference>
<comment type="subcellular location">
    <subcellularLocation>
        <location evidence="2">Cytoplasm</location>
    </subcellularLocation>
    <subcellularLocation>
        <location evidence="1">Nucleus</location>
    </subcellularLocation>
</comment>
<evidence type="ECO:0000256" key="5">
    <source>
        <dbReference type="ARBA" id="ARBA00023242"/>
    </source>
</evidence>
<protein>
    <submittedName>
        <fullName evidence="10">Uncharacterized protein</fullName>
    </submittedName>
</protein>
<comment type="similarity">
    <text evidence="3">Belongs to the CCNDBP1 family.</text>
</comment>
<dbReference type="InterPro" id="IPR026907">
    <property type="entry name" value="GCIP-like"/>
</dbReference>
<feature type="domain" description="Cyclin-D1-binding protein 1-like C-terminal" evidence="9">
    <location>
        <begin position="189"/>
        <end position="290"/>
    </location>
</feature>
<dbReference type="PANTHER" id="PTHR15492:SF1">
    <property type="entry name" value="CYCLIN-D1-BINDING PROTEIN 1"/>
    <property type="match status" value="1"/>
</dbReference>
<evidence type="ECO:0000313" key="11">
    <source>
        <dbReference type="Proteomes" id="UP000218811"/>
    </source>
</evidence>
<evidence type="ECO:0000259" key="9">
    <source>
        <dbReference type="Pfam" id="PF20936"/>
    </source>
</evidence>
<dbReference type="InterPro" id="IPR049317">
    <property type="entry name" value="GCIP-like_N"/>
</dbReference>
<feature type="region of interest" description="Disordered" evidence="7">
    <location>
        <begin position="1"/>
        <end position="28"/>
    </location>
</feature>
<dbReference type="PANTHER" id="PTHR15492">
    <property type="entry name" value="CYCLIN D1-BINDING PROTEIN 1"/>
    <property type="match status" value="1"/>
</dbReference>
<proteinExistence type="inferred from homology"/>
<dbReference type="STRING" id="742152.A0A2H3J7P3"/>
<dbReference type="OMA" id="CTACINQ"/>
<evidence type="ECO:0000256" key="7">
    <source>
        <dbReference type="SAM" id="MobiDB-lite"/>
    </source>
</evidence>